<evidence type="ECO:0000256" key="5">
    <source>
        <dbReference type="SAM" id="Phobius"/>
    </source>
</evidence>
<protein>
    <submittedName>
        <fullName evidence="7">SpaH/EbpB family LPXTG-anchored major pilin</fullName>
    </submittedName>
</protein>
<keyword evidence="3" id="KW-0732">Signal</keyword>
<dbReference type="InterPro" id="IPR013783">
    <property type="entry name" value="Ig-like_fold"/>
</dbReference>
<dbReference type="InterPro" id="IPR041033">
    <property type="entry name" value="SpaA_PFL_dom_1"/>
</dbReference>
<dbReference type="RefSeq" id="WP_350257870.1">
    <property type="nucleotide sequence ID" value="NZ_CP138335.1"/>
</dbReference>
<organism evidence="7">
    <name type="scientific">Scrofimicrobium appendicitidis</name>
    <dbReference type="NCBI Taxonomy" id="3079930"/>
    <lineage>
        <taxon>Bacteria</taxon>
        <taxon>Bacillati</taxon>
        <taxon>Actinomycetota</taxon>
        <taxon>Actinomycetes</taxon>
        <taxon>Actinomycetales</taxon>
        <taxon>Actinomycetaceae</taxon>
        <taxon>Scrofimicrobium</taxon>
    </lineage>
</organism>
<dbReference type="InterPro" id="IPR019931">
    <property type="entry name" value="LPXTG_anchor"/>
</dbReference>
<dbReference type="Pfam" id="PF17802">
    <property type="entry name" value="SpaA"/>
    <property type="match status" value="1"/>
</dbReference>
<gene>
    <name evidence="7" type="ORF">SAC06_08465</name>
</gene>
<dbReference type="KEGG" id="sapp:SAC06_08465"/>
<dbReference type="EMBL" id="CP138335">
    <property type="protein sequence ID" value="XBW07667.1"/>
    <property type="molecule type" value="Genomic_DNA"/>
</dbReference>
<evidence type="ECO:0000256" key="1">
    <source>
        <dbReference type="ARBA" id="ARBA00022512"/>
    </source>
</evidence>
<accession>A0AAU7V773</accession>
<keyword evidence="5" id="KW-0472">Membrane</keyword>
<feature type="domain" description="Gram-positive cocci surface proteins LPxTG" evidence="6">
    <location>
        <begin position="458"/>
        <end position="495"/>
    </location>
</feature>
<dbReference type="AlphaFoldDB" id="A0AAU7V773"/>
<name>A0AAU7V773_9ACTO</name>
<sequence length="495" mass="51909">MNGKSGRRRTALVGMIGAIALGVGGLGASAAAATVLSPANIDPDQTGSLTINKFVTPDTPWELEANGKPIENLPAGAMPLEGVTFEIVPVEAVGDVALDLTTTEGWDAAADLVAGDVYRDYAYGSAGDAFGFGSPVSVTTGADGQAVASDLPLGLYLVHETSAGNNPITHDTAPFLVSIPYPSVDDSSWIYDVWVYPKNDISDEEIGKVVSVPSEGVQPATVDWTITVPLVGGETFEGIKYLKVTDKLDPRLTFVPGSETATLKRPNGESFDVTDLSDPGFTYAFTGQDMLFELSGEVTAILGPPMSDTLELTFTTAVDGAGIIENDATSWVNDWTSTIVPGEGPSTNWAPLTIYKHANEDTDASLQGAVFEIRTDDEGAPGELVGTYTTDESGKFSVNLWVGNDDDITETYWVVETKAPAGYVLPAIAETKVDLVADQEATVTTLSISNTAHEGPELPLTGASGQLLMTLGGLALILVGGGAFLVAHRRKQSER</sequence>
<dbReference type="NCBIfam" id="TIGR01167">
    <property type="entry name" value="LPXTG_anchor"/>
    <property type="match status" value="1"/>
</dbReference>
<feature type="transmembrane region" description="Helical" evidence="5">
    <location>
        <begin position="467"/>
        <end position="487"/>
    </location>
</feature>
<dbReference type="GO" id="GO:0005975">
    <property type="term" value="P:carbohydrate metabolic process"/>
    <property type="evidence" value="ECO:0007669"/>
    <property type="project" value="UniProtKB-ARBA"/>
</dbReference>
<dbReference type="Gene3D" id="2.60.40.10">
    <property type="entry name" value="Immunoglobulins"/>
    <property type="match status" value="2"/>
</dbReference>
<dbReference type="Pfam" id="PF16555">
    <property type="entry name" value="GramPos_pilinD1"/>
    <property type="match status" value="1"/>
</dbReference>
<dbReference type="Pfam" id="PF00746">
    <property type="entry name" value="Gram_pos_anchor"/>
    <property type="match status" value="1"/>
</dbReference>
<dbReference type="InterPro" id="IPR032364">
    <property type="entry name" value="GramPos_pilinD1_N"/>
</dbReference>
<evidence type="ECO:0000256" key="2">
    <source>
        <dbReference type="ARBA" id="ARBA00022525"/>
    </source>
</evidence>
<keyword evidence="1" id="KW-0134">Cell wall</keyword>
<keyword evidence="4" id="KW-0572">Peptidoglycan-anchor</keyword>
<evidence type="ECO:0000256" key="4">
    <source>
        <dbReference type="ARBA" id="ARBA00023088"/>
    </source>
</evidence>
<reference evidence="7" key="1">
    <citation type="submission" date="2023-11" db="EMBL/GenBank/DDBJ databases">
        <title>Scrofimicrobium hongkongense sp. nov., isolated from a patient with peritonitis.</title>
        <authorList>
            <person name="Lao H.Y."/>
            <person name="Wong A.Y.P."/>
            <person name="Ng T.L."/>
            <person name="Wong R.Y.L."/>
            <person name="Yau M.C.Y."/>
            <person name="Lam J.Y.W."/>
            <person name="Siu G.K.H."/>
        </authorList>
    </citation>
    <scope>NUCLEOTIDE SEQUENCE</scope>
    <source>
        <strain evidence="7">R131</strain>
    </source>
</reference>
<dbReference type="Gene3D" id="2.60.40.740">
    <property type="match status" value="1"/>
</dbReference>
<evidence type="ECO:0000256" key="3">
    <source>
        <dbReference type="ARBA" id="ARBA00022729"/>
    </source>
</evidence>
<dbReference type="InterPro" id="IPR048052">
    <property type="entry name" value="FM1-like"/>
</dbReference>
<keyword evidence="5" id="KW-1133">Transmembrane helix</keyword>
<dbReference type="NCBIfam" id="NF033902">
    <property type="entry name" value="iso_D2_wall_anc"/>
    <property type="match status" value="1"/>
</dbReference>
<keyword evidence="5" id="KW-0812">Transmembrane</keyword>
<keyword evidence="2" id="KW-0964">Secreted</keyword>
<evidence type="ECO:0000313" key="7">
    <source>
        <dbReference type="EMBL" id="XBW07667.1"/>
    </source>
</evidence>
<proteinExistence type="predicted"/>
<evidence type="ECO:0000259" key="6">
    <source>
        <dbReference type="PROSITE" id="PS50847"/>
    </source>
</evidence>
<dbReference type="PROSITE" id="PS50847">
    <property type="entry name" value="GRAM_POS_ANCHORING"/>
    <property type="match status" value="1"/>
</dbReference>